<evidence type="ECO:0000259" key="1">
    <source>
        <dbReference type="Pfam" id="PF01370"/>
    </source>
</evidence>
<feature type="domain" description="NAD-dependent epimerase/dehydratase" evidence="1">
    <location>
        <begin position="6"/>
        <end position="213"/>
    </location>
</feature>
<sequence>MHNGLVTVFGGSGFVGRHVVRALVADGWRVRVATRRPHLSPELRVNGMVGQVQLVQANLRFPESVDAALDGADACVNLVALLHESGRQTFDALHVEGADAIATACANRGITNLAHISAIGADTASASDYARTKGDGEARIRDRVPSADILRPSIIFGEGDGFFTRFAAMANMAPALPLIGGGDTAFQPAYVGDVAKAVATVIRLGTTGTTYELAGPQTYSFKQLMRFTLDAIDRRRLLVPVPWFASGALGFMGEMSGALPFVTPFLTRDQVENLKVDNVASGDHPGFAALNIAPDTIEAIVPDYLERFRKYGQFHDTRSPAKYR</sequence>
<gene>
    <name evidence="2" type="ORF">GCM10007854_18360</name>
</gene>
<dbReference type="InterPro" id="IPR051207">
    <property type="entry name" value="ComplexI_NDUFA9_subunit"/>
</dbReference>
<accession>A0ABQ5V0B0</accession>
<dbReference type="PANTHER" id="PTHR12126">
    <property type="entry name" value="NADH-UBIQUINONE OXIDOREDUCTASE 39 KDA SUBUNIT-RELATED"/>
    <property type="match status" value="1"/>
</dbReference>
<proteinExistence type="predicted"/>
<organism evidence="2 3">
    <name type="scientific">Algimonas porphyrae</name>
    <dbReference type="NCBI Taxonomy" id="1128113"/>
    <lineage>
        <taxon>Bacteria</taxon>
        <taxon>Pseudomonadati</taxon>
        <taxon>Pseudomonadota</taxon>
        <taxon>Alphaproteobacteria</taxon>
        <taxon>Maricaulales</taxon>
        <taxon>Robiginitomaculaceae</taxon>
        <taxon>Algimonas</taxon>
    </lineage>
</organism>
<dbReference type="CDD" id="cd05271">
    <property type="entry name" value="NDUFA9_like_SDR_a"/>
    <property type="match status" value="1"/>
</dbReference>
<dbReference type="PANTHER" id="PTHR12126:SF11">
    <property type="entry name" value="NADH DEHYDROGENASE [UBIQUINONE] 1 ALPHA SUBCOMPLEX SUBUNIT 9, MITOCHONDRIAL"/>
    <property type="match status" value="1"/>
</dbReference>
<dbReference type="Pfam" id="PF01370">
    <property type="entry name" value="Epimerase"/>
    <property type="match status" value="1"/>
</dbReference>
<dbReference type="InterPro" id="IPR001509">
    <property type="entry name" value="Epimerase_deHydtase"/>
</dbReference>
<dbReference type="InterPro" id="IPR036291">
    <property type="entry name" value="NAD(P)-bd_dom_sf"/>
</dbReference>
<dbReference type="Gene3D" id="3.40.50.720">
    <property type="entry name" value="NAD(P)-binding Rossmann-like Domain"/>
    <property type="match status" value="1"/>
</dbReference>
<dbReference type="RefSeq" id="WP_284371876.1">
    <property type="nucleotide sequence ID" value="NZ_BSNJ01000004.1"/>
</dbReference>
<evidence type="ECO:0000313" key="2">
    <source>
        <dbReference type="EMBL" id="GLQ20881.1"/>
    </source>
</evidence>
<dbReference type="EMBL" id="BSNJ01000004">
    <property type="protein sequence ID" value="GLQ20881.1"/>
    <property type="molecule type" value="Genomic_DNA"/>
</dbReference>
<name>A0ABQ5V0B0_9PROT</name>
<reference evidence="2" key="2">
    <citation type="submission" date="2023-01" db="EMBL/GenBank/DDBJ databases">
        <title>Draft genome sequence of Algimonas porphyrae strain NBRC 108216.</title>
        <authorList>
            <person name="Sun Q."/>
            <person name="Mori K."/>
        </authorList>
    </citation>
    <scope>NUCLEOTIDE SEQUENCE</scope>
    <source>
        <strain evidence="2">NBRC 108216</strain>
    </source>
</reference>
<keyword evidence="3" id="KW-1185">Reference proteome</keyword>
<dbReference type="Proteomes" id="UP001161390">
    <property type="component" value="Unassembled WGS sequence"/>
</dbReference>
<evidence type="ECO:0000313" key="3">
    <source>
        <dbReference type="Proteomes" id="UP001161390"/>
    </source>
</evidence>
<reference evidence="2" key="1">
    <citation type="journal article" date="2014" name="Int. J. Syst. Evol. Microbiol.">
        <title>Complete genome of a new Firmicutes species belonging to the dominant human colonic microbiota ('Ruminococcus bicirculans') reveals two chromosomes and a selective capacity to utilize plant glucans.</title>
        <authorList>
            <consortium name="NISC Comparative Sequencing Program"/>
            <person name="Wegmann U."/>
            <person name="Louis P."/>
            <person name="Goesmann A."/>
            <person name="Henrissat B."/>
            <person name="Duncan S.H."/>
            <person name="Flint H.J."/>
        </authorList>
    </citation>
    <scope>NUCLEOTIDE SEQUENCE</scope>
    <source>
        <strain evidence="2">NBRC 108216</strain>
    </source>
</reference>
<dbReference type="SUPFAM" id="SSF51735">
    <property type="entry name" value="NAD(P)-binding Rossmann-fold domains"/>
    <property type="match status" value="1"/>
</dbReference>
<protein>
    <submittedName>
        <fullName evidence="2">3-beta-hydroxy-Delta(5)-steroid dehydrogenase</fullName>
    </submittedName>
</protein>
<comment type="caution">
    <text evidence="2">The sequence shown here is derived from an EMBL/GenBank/DDBJ whole genome shotgun (WGS) entry which is preliminary data.</text>
</comment>